<evidence type="ECO:0000256" key="9">
    <source>
        <dbReference type="ARBA" id="ARBA00022737"/>
    </source>
</evidence>
<dbReference type="Pfam" id="PF08321">
    <property type="entry name" value="PPP5"/>
    <property type="match status" value="1"/>
</dbReference>
<dbReference type="PROSITE" id="PS01186">
    <property type="entry name" value="EGF_2"/>
    <property type="match status" value="4"/>
</dbReference>
<dbReference type="FunFam" id="2.10.25.10:FF:000037">
    <property type="entry name" value="Signal peptide, CUB domain and EGF-like domain-containing 2"/>
    <property type="match status" value="1"/>
</dbReference>
<keyword evidence="14" id="KW-1015">Disulfide bond</keyword>
<dbReference type="InterPro" id="IPR009030">
    <property type="entry name" value="Growth_fac_rcpt_cys_sf"/>
</dbReference>
<keyword evidence="13" id="KW-0904">Protein phosphatase</keyword>
<dbReference type="InterPro" id="IPR018097">
    <property type="entry name" value="EGF_Ca-bd_CS"/>
</dbReference>
<dbReference type="EMBL" id="JAAWVO010020193">
    <property type="protein sequence ID" value="MBN3315265.1"/>
    <property type="molecule type" value="Genomic_DNA"/>
</dbReference>
<evidence type="ECO:0000256" key="13">
    <source>
        <dbReference type="ARBA" id="ARBA00022912"/>
    </source>
</evidence>
<dbReference type="Gene3D" id="2.10.70.10">
    <property type="entry name" value="Complement Module, domain 1"/>
    <property type="match status" value="3"/>
</dbReference>
<dbReference type="PROSITE" id="PS50222">
    <property type="entry name" value="EF_HAND_2"/>
    <property type="match status" value="3"/>
</dbReference>
<dbReference type="InterPro" id="IPR000742">
    <property type="entry name" value="EGF"/>
</dbReference>
<dbReference type="Pfam" id="PF00149">
    <property type="entry name" value="Metallophos"/>
    <property type="match status" value="1"/>
</dbReference>
<dbReference type="Gene3D" id="2.10.25.10">
    <property type="entry name" value="Laminin"/>
    <property type="match status" value="6"/>
</dbReference>
<name>A0A8J7NNM3_ATRSP</name>
<keyword evidence="12" id="KW-0460">Magnesium</keyword>
<keyword evidence="8" id="KW-0732">Signal</keyword>
<evidence type="ECO:0000256" key="7">
    <source>
        <dbReference type="ARBA" id="ARBA00022723"/>
    </source>
</evidence>
<dbReference type="EC" id="3.1.3.16" evidence="20"/>
<evidence type="ECO:0000256" key="15">
    <source>
        <dbReference type="ARBA" id="ARBA00023180"/>
    </source>
</evidence>
<accession>A0A8J7NNM3</accession>
<dbReference type="CDD" id="cd00051">
    <property type="entry name" value="EFh"/>
    <property type="match status" value="1"/>
</dbReference>
<evidence type="ECO:0000256" key="19">
    <source>
        <dbReference type="PROSITE-ProRule" id="PRU00302"/>
    </source>
</evidence>
<dbReference type="CDD" id="cd00033">
    <property type="entry name" value="CCP"/>
    <property type="match status" value="3"/>
</dbReference>
<dbReference type="InterPro" id="IPR018247">
    <property type="entry name" value="EF_Hand_1_Ca_BS"/>
</dbReference>
<dbReference type="PANTHER" id="PTHR45668">
    <property type="entry name" value="SERINE/THREONINE-PROTEIN PHOSPHATASE 5-RELATED"/>
    <property type="match status" value="1"/>
</dbReference>
<dbReference type="InterPro" id="IPR004843">
    <property type="entry name" value="Calcineurin-like_PHP"/>
</dbReference>
<keyword evidence="16" id="KW-0464">Manganese</keyword>
<dbReference type="InterPro" id="IPR026823">
    <property type="entry name" value="cEGF"/>
</dbReference>
<feature type="domain" description="EF-hand" evidence="22">
    <location>
        <begin position="639"/>
        <end position="674"/>
    </location>
</feature>
<evidence type="ECO:0000313" key="25">
    <source>
        <dbReference type="Proteomes" id="UP000736164"/>
    </source>
</evidence>
<evidence type="ECO:0000256" key="3">
    <source>
        <dbReference type="ARBA" id="ARBA00004613"/>
    </source>
</evidence>
<dbReference type="SMART" id="SM00181">
    <property type="entry name" value="EGF"/>
    <property type="match status" value="6"/>
</dbReference>
<dbReference type="Pfam" id="PF14670">
    <property type="entry name" value="FXa_inhibition"/>
    <property type="match status" value="2"/>
</dbReference>
<dbReference type="Pfam" id="PF13499">
    <property type="entry name" value="EF-hand_7"/>
    <property type="match status" value="1"/>
</dbReference>
<feature type="region of interest" description="Disordered" evidence="21">
    <location>
        <begin position="353"/>
        <end position="414"/>
    </location>
</feature>
<dbReference type="PROSITE" id="PS00125">
    <property type="entry name" value="SER_THR_PHOSPHATASE"/>
    <property type="match status" value="1"/>
</dbReference>
<dbReference type="SMART" id="SM00054">
    <property type="entry name" value="EFh"/>
    <property type="match status" value="3"/>
</dbReference>
<dbReference type="GO" id="GO:0005509">
    <property type="term" value="F:calcium ion binding"/>
    <property type="evidence" value="ECO:0007669"/>
    <property type="project" value="InterPro"/>
</dbReference>
<dbReference type="InterPro" id="IPR013235">
    <property type="entry name" value="PPP_dom"/>
</dbReference>
<dbReference type="PROSITE" id="PS50923">
    <property type="entry name" value="SUSHI"/>
    <property type="match status" value="3"/>
</dbReference>
<reference evidence="24" key="1">
    <citation type="journal article" date="2021" name="Cell">
        <title>Tracing the genetic footprints of vertebrate landing in non-teleost ray-finned fishes.</title>
        <authorList>
            <person name="Bi X."/>
            <person name="Wang K."/>
            <person name="Yang L."/>
            <person name="Pan H."/>
            <person name="Jiang H."/>
            <person name="Wei Q."/>
            <person name="Fang M."/>
            <person name="Yu H."/>
            <person name="Zhu C."/>
            <person name="Cai Y."/>
            <person name="He Y."/>
            <person name="Gan X."/>
            <person name="Zeng H."/>
            <person name="Yu D."/>
            <person name="Zhu Y."/>
            <person name="Jiang H."/>
            <person name="Qiu Q."/>
            <person name="Yang H."/>
            <person name="Zhang Y.E."/>
            <person name="Wang W."/>
            <person name="Zhu M."/>
            <person name="He S."/>
            <person name="Zhang G."/>
        </authorList>
    </citation>
    <scope>NUCLEOTIDE SEQUENCE</scope>
    <source>
        <strain evidence="24">Allg_001</strain>
    </source>
</reference>
<keyword evidence="19" id="KW-0768">Sushi</keyword>
<protein>
    <recommendedName>
        <fullName evidence="20">Serine/threonine-protein phosphatase</fullName>
        <ecNumber evidence="20">3.1.3.16</ecNumber>
    </recommendedName>
</protein>
<evidence type="ECO:0000256" key="16">
    <source>
        <dbReference type="ARBA" id="ARBA00023211"/>
    </source>
</evidence>
<dbReference type="SMART" id="SM00032">
    <property type="entry name" value="CCP"/>
    <property type="match status" value="3"/>
</dbReference>
<evidence type="ECO:0000259" key="23">
    <source>
        <dbReference type="PROSITE" id="PS50923"/>
    </source>
</evidence>
<dbReference type="PRINTS" id="PR00114">
    <property type="entry name" value="STPHPHTASE"/>
</dbReference>
<evidence type="ECO:0000256" key="8">
    <source>
        <dbReference type="ARBA" id="ARBA00022729"/>
    </source>
</evidence>
<keyword evidence="6" id="KW-0245">EGF-like domain</keyword>
<feature type="domain" description="Sushi" evidence="23">
    <location>
        <begin position="944"/>
        <end position="998"/>
    </location>
</feature>
<feature type="domain" description="EF-hand" evidence="22">
    <location>
        <begin position="722"/>
        <end position="757"/>
    </location>
</feature>
<dbReference type="Pfam" id="PF12662">
    <property type="entry name" value="cEGF"/>
    <property type="match status" value="1"/>
</dbReference>
<dbReference type="SUPFAM" id="SSF56300">
    <property type="entry name" value="Metallo-dependent phosphatases"/>
    <property type="match status" value="1"/>
</dbReference>
<evidence type="ECO:0000256" key="21">
    <source>
        <dbReference type="SAM" id="MobiDB-lite"/>
    </source>
</evidence>
<dbReference type="InterPro" id="IPR006186">
    <property type="entry name" value="Ser/Thr-sp_prot-phosphatase"/>
</dbReference>
<dbReference type="CDD" id="cd23767">
    <property type="entry name" value="IQCD"/>
    <property type="match status" value="1"/>
</dbReference>
<keyword evidence="11" id="KW-0106">Calcium</keyword>
<evidence type="ECO:0000256" key="11">
    <source>
        <dbReference type="ARBA" id="ARBA00022837"/>
    </source>
</evidence>
<evidence type="ECO:0000256" key="12">
    <source>
        <dbReference type="ARBA" id="ARBA00022842"/>
    </source>
</evidence>
<evidence type="ECO:0000259" key="22">
    <source>
        <dbReference type="PROSITE" id="PS50222"/>
    </source>
</evidence>
<feature type="domain" description="EF-hand" evidence="22">
    <location>
        <begin position="762"/>
        <end position="797"/>
    </location>
</feature>
<comment type="cofactor">
    <cofactor evidence="2">
        <name>Mg(2+)</name>
        <dbReference type="ChEBI" id="CHEBI:18420"/>
    </cofactor>
</comment>
<dbReference type="InterPro" id="IPR000048">
    <property type="entry name" value="IQ_motif_EF-hand-BS"/>
</dbReference>
<evidence type="ECO:0000256" key="6">
    <source>
        <dbReference type="ARBA" id="ARBA00022536"/>
    </source>
</evidence>
<keyword evidence="10 20" id="KW-0378">Hydrolase</keyword>
<dbReference type="InterPro" id="IPR049883">
    <property type="entry name" value="NOTCH1_EGF-like"/>
</dbReference>
<dbReference type="InterPro" id="IPR051134">
    <property type="entry name" value="PPP_phosphatase"/>
</dbReference>
<comment type="subcellular location">
    <subcellularLocation>
        <location evidence="3">Secreted</location>
    </subcellularLocation>
</comment>
<dbReference type="GO" id="GO:0005576">
    <property type="term" value="C:extracellular region"/>
    <property type="evidence" value="ECO:0007669"/>
    <property type="project" value="UniProtKB-SubCell"/>
</dbReference>
<dbReference type="GO" id="GO:0004722">
    <property type="term" value="F:protein serine/threonine phosphatase activity"/>
    <property type="evidence" value="ECO:0007669"/>
    <property type="project" value="UniProtKB-EC"/>
</dbReference>
<feature type="compositionally biased region" description="Basic and acidic residues" evidence="21">
    <location>
        <begin position="354"/>
        <end position="365"/>
    </location>
</feature>
<comment type="caution">
    <text evidence="24">The sequence shown here is derived from an EMBL/GenBank/DDBJ whole genome shotgun (WGS) entry which is preliminary data.</text>
</comment>
<evidence type="ECO:0000256" key="4">
    <source>
        <dbReference type="ARBA" id="ARBA00008294"/>
    </source>
</evidence>
<gene>
    <name evidence="24" type="primary">Ppef1</name>
    <name evidence="24" type="ORF">GTO95_0000726</name>
</gene>
<dbReference type="Proteomes" id="UP000736164">
    <property type="component" value="Unassembled WGS sequence"/>
</dbReference>
<dbReference type="InterPro" id="IPR000152">
    <property type="entry name" value="EGF-type_Asp/Asn_hydroxyl_site"/>
</dbReference>
<dbReference type="SMART" id="SM00156">
    <property type="entry name" value="PP2Ac"/>
    <property type="match status" value="1"/>
</dbReference>
<dbReference type="PROSITE" id="PS00010">
    <property type="entry name" value="ASX_HYDROXYL"/>
    <property type="match status" value="2"/>
</dbReference>
<dbReference type="CDD" id="cd00054">
    <property type="entry name" value="EGF_CA"/>
    <property type="match status" value="4"/>
</dbReference>
<dbReference type="Pfam" id="PF00612">
    <property type="entry name" value="IQ"/>
    <property type="match status" value="1"/>
</dbReference>
<feature type="domain" description="Sushi" evidence="23">
    <location>
        <begin position="1414"/>
        <end position="1478"/>
    </location>
</feature>
<keyword evidence="7" id="KW-0479">Metal-binding</keyword>
<keyword evidence="25" id="KW-1185">Reference proteome</keyword>
<comment type="catalytic activity">
    <reaction evidence="17">
        <text>O-phospho-L-seryl-[protein] + H2O = L-seryl-[protein] + phosphate</text>
        <dbReference type="Rhea" id="RHEA:20629"/>
        <dbReference type="Rhea" id="RHEA-COMP:9863"/>
        <dbReference type="Rhea" id="RHEA-COMP:11604"/>
        <dbReference type="ChEBI" id="CHEBI:15377"/>
        <dbReference type="ChEBI" id="CHEBI:29999"/>
        <dbReference type="ChEBI" id="CHEBI:43474"/>
        <dbReference type="ChEBI" id="CHEBI:83421"/>
        <dbReference type="EC" id="3.1.3.16"/>
    </reaction>
</comment>
<evidence type="ECO:0000256" key="5">
    <source>
        <dbReference type="ARBA" id="ARBA00022525"/>
    </source>
</evidence>
<dbReference type="FunFam" id="1.10.238.10:FF:000164">
    <property type="entry name" value="Serine/threonine-protein phosphatase with EF-hands"/>
    <property type="match status" value="1"/>
</dbReference>
<evidence type="ECO:0000256" key="1">
    <source>
        <dbReference type="ARBA" id="ARBA00001936"/>
    </source>
</evidence>
<keyword evidence="5" id="KW-0964">Secreted</keyword>
<feature type="compositionally biased region" description="Polar residues" evidence="21">
    <location>
        <begin position="1250"/>
        <end position="1284"/>
    </location>
</feature>
<dbReference type="PANTHER" id="PTHR45668:SF1">
    <property type="entry name" value="SERINE_THREONINE-PROTEIN PHOSPHATASE WITH EF-HANDS 1"/>
    <property type="match status" value="1"/>
</dbReference>
<sequence>MKAAVLIQRWYRRYMARLEIRRRYTWSIFQSIEYAGEQDQLQLSSFFSFMLDNVTQLGVNGPDLISHFLCPAGSVLTEEGVPVQFEKIEVPDSYSGPRLAFPLTVAHTNALLSAFKKQQTLHARYVLQLLHETKKFLKQMPNIIHLSTYTKEITICGDLHGKLDDLLLIFYKITSLLLVPTSMLIKPDLKTILYILFSFNFCVQNGLPSVENPYIFNGDFVDRGKKSMEIIIILFSFLLLYPNHMYLNRGNHEDYIMNLRYGFTKEVMQKYRAHGRDILQILQDVFSLLPVATIVDNKVLVVHGGISDMTDLDFLSSIERQKPTHADVATHLNYFNRQFDNFLSSCSALRPPKRSFDHSEERDHYQGQCAETRGSPAPRRRRGQLPKQNSSSSSSSSSSTSAPSPAPSTCRYRSPAPEHYPHILELPYLDSDVTIFRKAAQREELEWKQIVNMNHVDFTGHNLVIMTAVITHFILADDQIRTFGKTHSLNKFFFRKMSFLKFGHGEILKAPIVDLLWSDPKSLNGCSPNTFRGGGCYFGPDVTQGLLKKHRLKLLIRSHECKQEGYELCHDGKVITIFSASNYYEEGSNRGAYIKLGPDLVPRFFQYQVSKSTRKMTLQQRVSVAEGSALKSLKEKLYAHRSDLISAFQQYDRNLTGRISTSDWAQAVESVLHLDLPWRTLRSRLARTAPDGTVEYLSCFEDLQIGEPSNEVTPNLMETLYRYRTDLEIIFNIIDKDHSGLISIEEFRQTWRLFSSHLGIDIDDGAIDDLARSIDFNKDGSIDFNEFLEAFRVVHKLDTREHRSPARTGDVGQLRPGRFRVGWGTSSRVPGKLLRVAKAVAGQGGSLTSLVQSWSQKYKAGEGNSQKAQPCDVLQGAGSPWSSLLGLQPGVFLPPLLLLVSTAIGQQAVPLSPPAHCLFMRAVRGLLPALLFLQAALTDDARGERCHGLRHLENGRTFFRYGGLYVTFTCNPGFRVHGFRTSSCISGRWTRAPPACVASGCPNPGGILHGSSMMTPDRSFVFFMCDKGYRLFGCPLLYCRGRTWNSTKPVCKESDVMSSDKQKLLALLRSSLAQNLNAPSALKNLFQLQYDSSLSAASKDIFLEPGLLAEEPRASNPKPRYSAGALRQLTVSNRVPEPKEKEVFIEKQYQSGGGEESEEVYSKPSNYERPLYKPLSSLTSPASSLSIAKLLMAPSPSAPDENSSPSFSQDKMLLMSPASMPAEHDEKTYDQTTSHPVFFTEPFTITSQTVEEQQAQHSVYSKTHEATVTSESMTNSLSSASTRRPQLPASPKARIIDSTASQELNRPSFELSSTTSDPVPLLDSSVSAATLYHVTNTPDTSEDSLLAPSFPQAQSSVLDSFTTSLVFKGNIATSGINALPAAGLPDPTPSGSHHNFVEITADELPLLGSLKRRPVCPYPPLPPHGTFYFRTAVNPSPWQYRHYVQYSCYPGYTLANGDVYSYCLHNGRWSGVTPACLEVTPCTVNNGGCSQLCEVTPEGRAQCSCRDGFELLQDNRTCRDVNECAEELHYCQQDCINTFGFYKCSCGPGYLLSEDERSCSDVDECQLPIGFASCLFGCINTPGSFRCHCPKGYRMGAVEGHCIDVDECLENDGRGPCAMECQNAAGSFRCSCSYGYKLAGDGRSCVAECPLGYRKHSNRTESSGLQREHCTGTDNIDECQEPGPRQRRCEWKCVNLPGSHRCMCPRGYRLDTDAYHCQDINECNSKNGGCSHICINYKGGFQCACPEHYRFAPYSRKKCQPVKT</sequence>
<dbReference type="InterPro" id="IPR001881">
    <property type="entry name" value="EGF-like_Ca-bd_dom"/>
</dbReference>
<dbReference type="Gene3D" id="3.60.21.10">
    <property type="match status" value="2"/>
</dbReference>
<comment type="similarity">
    <text evidence="4 20">Belongs to the PPP phosphatase family.</text>
</comment>
<dbReference type="FunFam" id="2.10.25.10:FF:000014">
    <property type="entry name" value="Latent-transforming growth factor beta-binding protein 3"/>
    <property type="match status" value="1"/>
</dbReference>
<organism evidence="24 25">
    <name type="scientific">Atractosteus spatula</name>
    <name type="common">Alligator gar</name>
    <name type="synonym">Lepisosteus spatula</name>
    <dbReference type="NCBI Taxonomy" id="7917"/>
    <lineage>
        <taxon>Eukaryota</taxon>
        <taxon>Metazoa</taxon>
        <taxon>Chordata</taxon>
        <taxon>Craniata</taxon>
        <taxon>Vertebrata</taxon>
        <taxon>Euteleostomi</taxon>
        <taxon>Actinopterygii</taxon>
        <taxon>Neopterygii</taxon>
        <taxon>Holostei</taxon>
        <taxon>Semionotiformes</taxon>
        <taxon>Lepisosteidae</taxon>
        <taxon>Atractosteus</taxon>
    </lineage>
</organism>
<feature type="compositionally biased region" description="Low complexity" evidence="21">
    <location>
        <begin position="390"/>
        <end position="409"/>
    </location>
</feature>
<feature type="non-terminal residue" evidence="24">
    <location>
        <position position="1764"/>
    </location>
</feature>
<dbReference type="SUPFAM" id="SSF47473">
    <property type="entry name" value="EF-hand"/>
    <property type="match status" value="1"/>
</dbReference>
<proteinExistence type="inferred from homology"/>
<dbReference type="Pfam" id="PF00084">
    <property type="entry name" value="Sushi"/>
    <property type="match status" value="3"/>
</dbReference>
<dbReference type="SUPFAM" id="SSF57196">
    <property type="entry name" value="EGF/Laminin"/>
    <property type="match status" value="1"/>
</dbReference>
<dbReference type="PROSITE" id="PS50096">
    <property type="entry name" value="IQ"/>
    <property type="match status" value="1"/>
</dbReference>
<evidence type="ECO:0000256" key="18">
    <source>
        <dbReference type="ARBA" id="ARBA00048336"/>
    </source>
</evidence>
<dbReference type="FunFam" id="2.10.25.10:FF:000119">
    <property type="entry name" value="vitamin K-dependent protein S"/>
    <property type="match status" value="1"/>
</dbReference>
<dbReference type="Gene3D" id="1.10.238.10">
    <property type="entry name" value="EF-hand"/>
    <property type="match status" value="1"/>
</dbReference>
<evidence type="ECO:0000313" key="24">
    <source>
        <dbReference type="EMBL" id="MBN3315265.1"/>
    </source>
</evidence>
<dbReference type="PROSITE" id="PS00018">
    <property type="entry name" value="EF_HAND_1"/>
    <property type="match status" value="2"/>
</dbReference>
<dbReference type="InterPro" id="IPR000436">
    <property type="entry name" value="Sushi_SCR_CCP_dom"/>
</dbReference>
<dbReference type="SMART" id="SM00179">
    <property type="entry name" value="EGF_CA"/>
    <property type="match status" value="5"/>
</dbReference>
<evidence type="ECO:0000256" key="10">
    <source>
        <dbReference type="ARBA" id="ARBA00022801"/>
    </source>
</evidence>
<evidence type="ECO:0000256" key="2">
    <source>
        <dbReference type="ARBA" id="ARBA00001946"/>
    </source>
</evidence>
<dbReference type="InterPro" id="IPR002048">
    <property type="entry name" value="EF_hand_dom"/>
</dbReference>
<dbReference type="Pfam" id="PF07645">
    <property type="entry name" value="EGF_CA"/>
    <property type="match status" value="3"/>
</dbReference>
<dbReference type="InterPro" id="IPR035976">
    <property type="entry name" value="Sushi/SCR/CCP_sf"/>
</dbReference>
<feature type="non-terminal residue" evidence="24">
    <location>
        <position position="1"/>
    </location>
</feature>
<comment type="cofactor">
    <cofactor evidence="1">
        <name>Mn(2+)</name>
        <dbReference type="ChEBI" id="CHEBI:29035"/>
    </cofactor>
</comment>
<dbReference type="SUPFAM" id="SSF57535">
    <property type="entry name" value="Complement control module/SCR domain"/>
    <property type="match status" value="3"/>
</dbReference>
<dbReference type="InterPro" id="IPR029052">
    <property type="entry name" value="Metallo-depent_PP-like"/>
</dbReference>
<feature type="region of interest" description="Disordered" evidence="21">
    <location>
        <begin position="1250"/>
        <end position="1293"/>
    </location>
</feature>
<evidence type="ECO:0000256" key="20">
    <source>
        <dbReference type="RuleBase" id="RU004273"/>
    </source>
</evidence>
<dbReference type="PROSITE" id="PS01187">
    <property type="entry name" value="EGF_CA"/>
    <property type="match status" value="2"/>
</dbReference>
<evidence type="ECO:0000256" key="14">
    <source>
        <dbReference type="ARBA" id="ARBA00023157"/>
    </source>
</evidence>
<feature type="domain" description="Sushi" evidence="23">
    <location>
        <begin position="999"/>
        <end position="1053"/>
    </location>
</feature>
<keyword evidence="15" id="KW-0325">Glycoprotein</keyword>
<evidence type="ECO:0000256" key="17">
    <source>
        <dbReference type="ARBA" id="ARBA00047761"/>
    </source>
</evidence>
<comment type="caution">
    <text evidence="19">Lacks conserved residue(s) required for the propagation of feature annotation.</text>
</comment>
<keyword evidence="9" id="KW-0677">Repeat</keyword>
<comment type="catalytic activity">
    <reaction evidence="18 20">
        <text>O-phospho-L-threonyl-[protein] + H2O = L-threonyl-[protein] + phosphate</text>
        <dbReference type="Rhea" id="RHEA:47004"/>
        <dbReference type="Rhea" id="RHEA-COMP:11060"/>
        <dbReference type="Rhea" id="RHEA-COMP:11605"/>
        <dbReference type="ChEBI" id="CHEBI:15377"/>
        <dbReference type="ChEBI" id="CHEBI:30013"/>
        <dbReference type="ChEBI" id="CHEBI:43474"/>
        <dbReference type="ChEBI" id="CHEBI:61977"/>
        <dbReference type="EC" id="3.1.3.16"/>
    </reaction>
</comment>
<dbReference type="SUPFAM" id="SSF57184">
    <property type="entry name" value="Growth factor receptor domain"/>
    <property type="match status" value="2"/>
</dbReference>
<dbReference type="InterPro" id="IPR011992">
    <property type="entry name" value="EF-hand-dom_pair"/>
</dbReference>